<comment type="similarity">
    <text evidence="2">Belongs to the class-II pyridoxal-phosphate-dependent aminotransferase family. BioF subfamily.</text>
</comment>
<evidence type="ECO:0000259" key="6">
    <source>
        <dbReference type="Pfam" id="PF00155"/>
    </source>
</evidence>
<protein>
    <submittedName>
        <fullName evidence="7">PLP-dependent transferase</fullName>
    </submittedName>
</protein>
<evidence type="ECO:0000256" key="4">
    <source>
        <dbReference type="ARBA" id="ARBA00022898"/>
    </source>
</evidence>
<dbReference type="Pfam" id="PF00155">
    <property type="entry name" value="Aminotran_1_2"/>
    <property type="match status" value="1"/>
</dbReference>
<dbReference type="SUPFAM" id="SSF53383">
    <property type="entry name" value="PLP-dependent transferases"/>
    <property type="match status" value="1"/>
</dbReference>
<dbReference type="STRING" id="1353952.A0A165D0Q1"/>
<dbReference type="GO" id="GO:0030170">
    <property type="term" value="F:pyridoxal phosphate binding"/>
    <property type="evidence" value="ECO:0007669"/>
    <property type="project" value="InterPro"/>
</dbReference>
<proteinExistence type="inferred from homology"/>
<dbReference type="InterPro" id="IPR001917">
    <property type="entry name" value="Aminotrans_II_pyridoxalP_BS"/>
</dbReference>
<dbReference type="InParanoid" id="A0A165D0Q1"/>
<dbReference type="OrthoDB" id="2382073at2759"/>
<evidence type="ECO:0000313" key="7">
    <source>
        <dbReference type="EMBL" id="KZT51807.1"/>
    </source>
</evidence>
<organism evidence="7 8">
    <name type="scientific">Calocera cornea HHB12733</name>
    <dbReference type="NCBI Taxonomy" id="1353952"/>
    <lineage>
        <taxon>Eukaryota</taxon>
        <taxon>Fungi</taxon>
        <taxon>Dikarya</taxon>
        <taxon>Basidiomycota</taxon>
        <taxon>Agaricomycotina</taxon>
        <taxon>Dacrymycetes</taxon>
        <taxon>Dacrymycetales</taxon>
        <taxon>Dacrymycetaceae</taxon>
        <taxon>Calocera</taxon>
    </lineage>
</organism>
<feature type="domain" description="Aminotransferase class I/classII large" evidence="6">
    <location>
        <begin position="38"/>
        <end position="408"/>
    </location>
</feature>
<gene>
    <name evidence="7" type="ORF">CALCODRAFT_113718</name>
</gene>
<comment type="cofactor">
    <cofactor evidence="1 5">
        <name>pyridoxal 5'-phosphate</name>
        <dbReference type="ChEBI" id="CHEBI:597326"/>
    </cofactor>
</comment>
<dbReference type="GO" id="GO:0016740">
    <property type="term" value="F:transferase activity"/>
    <property type="evidence" value="ECO:0007669"/>
    <property type="project" value="UniProtKB-KW"/>
</dbReference>
<dbReference type="InterPro" id="IPR015421">
    <property type="entry name" value="PyrdxlP-dep_Trfase_major"/>
</dbReference>
<dbReference type="PANTHER" id="PTHR13693">
    <property type="entry name" value="CLASS II AMINOTRANSFERASE/8-AMINO-7-OXONONANOATE SYNTHASE"/>
    <property type="match status" value="1"/>
</dbReference>
<evidence type="ECO:0000256" key="3">
    <source>
        <dbReference type="ARBA" id="ARBA00022679"/>
    </source>
</evidence>
<dbReference type="PANTHER" id="PTHR13693:SF77">
    <property type="entry name" value="8-AMINO-7-OXONONANOATE SYNTHASE"/>
    <property type="match status" value="1"/>
</dbReference>
<evidence type="ECO:0000256" key="5">
    <source>
        <dbReference type="RuleBase" id="RU003693"/>
    </source>
</evidence>
<dbReference type="Proteomes" id="UP000076842">
    <property type="component" value="Unassembled WGS sequence"/>
</dbReference>
<name>A0A165D0Q1_9BASI</name>
<dbReference type="GO" id="GO:0009102">
    <property type="term" value="P:biotin biosynthetic process"/>
    <property type="evidence" value="ECO:0007669"/>
    <property type="project" value="TreeGrafter"/>
</dbReference>
<dbReference type="InterPro" id="IPR004839">
    <property type="entry name" value="Aminotransferase_I/II_large"/>
</dbReference>
<dbReference type="PROSITE" id="PS00599">
    <property type="entry name" value="AA_TRANSFER_CLASS_2"/>
    <property type="match status" value="1"/>
</dbReference>
<dbReference type="EMBL" id="KV424090">
    <property type="protein sequence ID" value="KZT51807.1"/>
    <property type="molecule type" value="Genomic_DNA"/>
</dbReference>
<evidence type="ECO:0000313" key="8">
    <source>
        <dbReference type="Proteomes" id="UP000076842"/>
    </source>
</evidence>
<dbReference type="InterPro" id="IPR015422">
    <property type="entry name" value="PyrdxlP-dep_Trfase_small"/>
</dbReference>
<reference evidence="7 8" key="1">
    <citation type="journal article" date="2016" name="Mol. Biol. Evol.">
        <title>Comparative Genomics of Early-Diverging Mushroom-Forming Fungi Provides Insights into the Origins of Lignocellulose Decay Capabilities.</title>
        <authorList>
            <person name="Nagy L.G."/>
            <person name="Riley R."/>
            <person name="Tritt A."/>
            <person name="Adam C."/>
            <person name="Daum C."/>
            <person name="Floudas D."/>
            <person name="Sun H."/>
            <person name="Yadav J.S."/>
            <person name="Pangilinan J."/>
            <person name="Larsson K.H."/>
            <person name="Matsuura K."/>
            <person name="Barry K."/>
            <person name="Labutti K."/>
            <person name="Kuo R."/>
            <person name="Ohm R.A."/>
            <person name="Bhattacharya S.S."/>
            <person name="Shirouzu T."/>
            <person name="Yoshinaga Y."/>
            <person name="Martin F.M."/>
            <person name="Grigoriev I.V."/>
            <person name="Hibbett D.S."/>
        </authorList>
    </citation>
    <scope>NUCLEOTIDE SEQUENCE [LARGE SCALE GENOMIC DNA]</scope>
    <source>
        <strain evidence="7 8">HHB12733</strain>
    </source>
</reference>
<sequence length="424" mass="46170">MSSILAGTPLNKALSAALENRRRNGYLRTIAEDPPTEQKVDFSSNDYLGLSRNPKLREHFLKTLGKTEHILGSSASRLLDGNSPDHIALEKRLAAFYNAPAALLFNSGYDANVGIFTVLPQPGDAVIYDELIHASVHDGMRASRIPPALRIPFEHNSVEGLKDVLGNLLAANPPYFTGERSVFVAVEALYSMDGDFAPLAEVIRTVREYFPAGNGHVIVDEAHTNGLLGPKGRGLVSHLGLEKDILVRLNTFGKAFGSSGAVVLATPLIRNYFLNYARPVIYTTALPQFNVVSMNCTLDFLEDGTGEALAKQMTDIANYCRASLTKCIEAYPGSKMSLVPSEMVGGVASPIIPIVVAPPLPLALYFQSHGYMARQIAFPTVPRGQERVRLCVHASNTRKEVDGLVEVLHEWMKQQNFGASKAKL</sequence>
<dbReference type="InterPro" id="IPR015424">
    <property type="entry name" value="PyrdxlP-dep_Trfase"/>
</dbReference>
<dbReference type="AlphaFoldDB" id="A0A165D0Q1"/>
<accession>A0A165D0Q1</accession>
<dbReference type="Gene3D" id="3.90.1150.10">
    <property type="entry name" value="Aspartate Aminotransferase, domain 1"/>
    <property type="match status" value="1"/>
</dbReference>
<dbReference type="InterPro" id="IPR050087">
    <property type="entry name" value="AON_synthase_class-II"/>
</dbReference>
<keyword evidence="4 5" id="KW-0663">Pyridoxal phosphate</keyword>
<evidence type="ECO:0000256" key="2">
    <source>
        <dbReference type="ARBA" id="ARBA00010008"/>
    </source>
</evidence>
<keyword evidence="8" id="KW-1185">Reference proteome</keyword>
<evidence type="ECO:0000256" key="1">
    <source>
        <dbReference type="ARBA" id="ARBA00001933"/>
    </source>
</evidence>
<dbReference type="Gene3D" id="3.40.640.10">
    <property type="entry name" value="Type I PLP-dependent aspartate aminotransferase-like (Major domain)"/>
    <property type="match status" value="1"/>
</dbReference>
<keyword evidence="3 7" id="KW-0808">Transferase</keyword>